<gene>
    <name evidence="8" type="ORF">AMPC_28580</name>
</gene>
<comment type="subcellular location">
    <subcellularLocation>
        <location evidence="1">Cell membrane</location>
        <topology evidence="1">Multi-pass membrane protein</topology>
    </subcellularLocation>
</comment>
<evidence type="ECO:0000259" key="7">
    <source>
        <dbReference type="Pfam" id="PF00892"/>
    </source>
</evidence>
<evidence type="ECO:0000256" key="6">
    <source>
        <dbReference type="SAM" id="Phobius"/>
    </source>
</evidence>
<dbReference type="InterPro" id="IPR037185">
    <property type="entry name" value="EmrE-like"/>
</dbReference>
<feature type="domain" description="EamA" evidence="7">
    <location>
        <begin position="2"/>
        <end position="131"/>
    </location>
</feature>
<keyword evidence="9" id="KW-1185">Reference proteome</keyword>
<evidence type="ECO:0000256" key="4">
    <source>
        <dbReference type="ARBA" id="ARBA00022989"/>
    </source>
</evidence>
<feature type="transmembrane region" description="Helical" evidence="6">
    <location>
        <begin position="174"/>
        <end position="193"/>
    </location>
</feature>
<evidence type="ECO:0000256" key="1">
    <source>
        <dbReference type="ARBA" id="ARBA00004651"/>
    </source>
</evidence>
<dbReference type="InterPro" id="IPR000620">
    <property type="entry name" value="EamA_dom"/>
</dbReference>
<evidence type="ECO:0000313" key="8">
    <source>
        <dbReference type="EMBL" id="BDG09745.1"/>
    </source>
</evidence>
<feature type="transmembrane region" description="Helical" evidence="6">
    <location>
        <begin position="205"/>
        <end position="223"/>
    </location>
</feature>
<evidence type="ECO:0000256" key="2">
    <source>
        <dbReference type="ARBA" id="ARBA00022475"/>
    </source>
</evidence>
<evidence type="ECO:0000256" key="3">
    <source>
        <dbReference type="ARBA" id="ARBA00022692"/>
    </source>
</evidence>
<reference evidence="9" key="1">
    <citation type="journal article" date="2022" name="Int. J. Syst. Evol. Microbiol.">
        <title>Anaeromyxobacter oryzae sp. nov., Anaeromyxobacter diazotrophicus sp. nov. and Anaeromyxobacter paludicola sp. nov., isolated from paddy soils.</title>
        <authorList>
            <person name="Itoh H."/>
            <person name="Xu Z."/>
            <person name="Mise K."/>
            <person name="Masuda Y."/>
            <person name="Ushijima N."/>
            <person name="Hayakawa C."/>
            <person name="Shiratori Y."/>
            <person name="Senoo K."/>
        </authorList>
    </citation>
    <scope>NUCLEOTIDE SEQUENCE [LARGE SCALE GENOMIC DNA]</scope>
    <source>
        <strain evidence="9">Red630</strain>
    </source>
</reference>
<keyword evidence="2" id="KW-1003">Cell membrane</keyword>
<dbReference type="RefSeq" id="WP_248342045.1">
    <property type="nucleotide sequence ID" value="NZ_AP025592.1"/>
</dbReference>
<feature type="transmembrane region" description="Helical" evidence="6">
    <location>
        <begin position="62"/>
        <end position="83"/>
    </location>
</feature>
<dbReference type="SUPFAM" id="SSF103481">
    <property type="entry name" value="Multidrug resistance efflux transporter EmrE"/>
    <property type="match status" value="2"/>
</dbReference>
<name>A0ABM7XD00_9BACT</name>
<dbReference type="Pfam" id="PF00892">
    <property type="entry name" value="EamA"/>
    <property type="match status" value="2"/>
</dbReference>
<dbReference type="PANTHER" id="PTHR42920">
    <property type="entry name" value="OS03G0707200 PROTEIN-RELATED"/>
    <property type="match status" value="1"/>
</dbReference>
<feature type="transmembrane region" description="Helical" evidence="6">
    <location>
        <begin position="265"/>
        <end position="285"/>
    </location>
</feature>
<keyword evidence="4 6" id="KW-1133">Transmembrane helix</keyword>
<accession>A0ABM7XD00</accession>
<dbReference type="Proteomes" id="UP001162734">
    <property type="component" value="Chromosome"/>
</dbReference>
<dbReference type="InterPro" id="IPR051258">
    <property type="entry name" value="Diverse_Substrate_Transporter"/>
</dbReference>
<dbReference type="PANTHER" id="PTHR42920:SF5">
    <property type="entry name" value="EAMA DOMAIN-CONTAINING PROTEIN"/>
    <property type="match status" value="1"/>
</dbReference>
<organism evidence="8 9">
    <name type="scientific">Anaeromyxobacter paludicola</name>
    <dbReference type="NCBI Taxonomy" id="2918171"/>
    <lineage>
        <taxon>Bacteria</taxon>
        <taxon>Pseudomonadati</taxon>
        <taxon>Myxococcota</taxon>
        <taxon>Myxococcia</taxon>
        <taxon>Myxococcales</taxon>
        <taxon>Cystobacterineae</taxon>
        <taxon>Anaeromyxobacteraceae</taxon>
        <taxon>Anaeromyxobacter</taxon>
    </lineage>
</organism>
<evidence type="ECO:0000256" key="5">
    <source>
        <dbReference type="ARBA" id="ARBA00023136"/>
    </source>
</evidence>
<protein>
    <submittedName>
        <fullName evidence="8">Transporter</fullName>
    </submittedName>
</protein>
<keyword evidence="5 6" id="KW-0472">Membrane</keyword>
<feature type="transmembrane region" description="Helical" evidence="6">
    <location>
        <begin position="30"/>
        <end position="50"/>
    </location>
</feature>
<dbReference type="EMBL" id="AP025592">
    <property type="protein sequence ID" value="BDG09745.1"/>
    <property type="molecule type" value="Genomic_DNA"/>
</dbReference>
<feature type="domain" description="EamA" evidence="7">
    <location>
        <begin position="144"/>
        <end position="274"/>
    </location>
</feature>
<proteinExistence type="predicted"/>
<feature type="transmembrane region" description="Helical" evidence="6">
    <location>
        <begin position="144"/>
        <end position="162"/>
    </location>
</feature>
<keyword evidence="3 6" id="KW-0812">Transmembrane</keyword>
<evidence type="ECO:0000313" key="9">
    <source>
        <dbReference type="Proteomes" id="UP001162734"/>
    </source>
</evidence>
<feature type="transmembrane region" description="Helical" evidence="6">
    <location>
        <begin position="114"/>
        <end position="132"/>
    </location>
</feature>
<sequence>MADLALLVLTLFWGTTFLLVHDTVAHTPAGLFLFLRFGLAALALGAAALWRRDRPTPGLVRHGLLLGAFLLAGFVFQTFGLRYTTPARSGFLTGLAVLAVPFLGRLLLGRKVQLASWIGVAFAVAGLLLLTRPWEGAPAGDVRLGDALTVLCSIAFALQIVYTSEWTRRHSVVLLTLIQVGVTFAGTGALALLEPGPARVAPGGWPVIAFTGLAMTALAFFVMNWAQRHTTAVRAALIFALEPVAAALFSHYWGGEPLGPLDWAGGGLIVLGVVAGEVGGAVLAARAPGSELSAS</sequence>
<feature type="transmembrane region" description="Helical" evidence="6">
    <location>
        <begin position="89"/>
        <end position="107"/>
    </location>
</feature>
<feature type="transmembrane region" description="Helical" evidence="6">
    <location>
        <begin position="235"/>
        <end position="253"/>
    </location>
</feature>